<evidence type="ECO:0000313" key="3">
    <source>
        <dbReference type="Proteomes" id="UP000239539"/>
    </source>
</evidence>
<evidence type="ECO:0000256" key="1">
    <source>
        <dbReference type="SAM" id="SignalP"/>
    </source>
</evidence>
<accession>A0ABX5CMW4</accession>
<dbReference type="RefSeq" id="WP_146128601.1">
    <property type="nucleotide sequence ID" value="NZ_PVNO01000025.1"/>
</dbReference>
<organism evidence="2 3">
    <name type="scientific">Alteromonas gracilis</name>
    <dbReference type="NCBI Taxonomy" id="1479524"/>
    <lineage>
        <taxon>Bacteria</taxon>
        <taxon>Pseudomonadati</taxon>
        <taxon>Pseudomonadota</taxon>
        <taxon>Gammaproteobacteria</taxon>
        <taxon>Alteromonadales</taxon>
        <taxon>Alteromonadaceae</taxon>
        <taxon>Alteromonas/Salinimonas group</taxon>
        <taxon>Alteromonas</taxon>
    </lineage>
</organism>
<evidence type="ECO:0008006" key="4">
    <source>
        <dbReference type="Google" id="ProtNLM"/>
    </source>
</evidence>
<gene>
    <name evidence="2" type="ORF">C6Y39_10095</name>
</gene>
<proteinExistence type="predicted"/>
<sequence>MRVYLLLTLLLVTNNVSASFITQHFSVQDLNITKQGDYFDDVIQANTTLNLLFSLTTDLTARYTDSSTQVDYWDSNSRYRSTTTNVGSNQISLNSESTLLDSILSIQSEADEIQEIASITESFFDTVAPGGLDMIDSLMSVQRSYNSIQDIQYKGSVESGNYSETRFILSSWVGVRSSQTVHQIDAQMPSTASPASFLEYFRQTPLQFSFGMSYVSETRYFDNHQIVYFDANMSVDGRSLASLSGSGDAYLISEHSFDAPVEVREPSLIGFFLVVLLYTFYRSTNRIKALSASTVGVKR</sequence>
<keyword evidence="3" id="KW-1185">Reference proteome</keyword>
<evidence type="ECO:0000313" key="2">
    <source>
        <dbReference type="EMBL" id="PRO68904.1"/>
    </source>
</evidence>
<keyword evidence="1" id="KW-0732">Signal</keyword>
<feature type="chain" id="PRO_5046994728" description="PEP-CTERM sorting domain-containing protein" evidence="1">
    <location>
        <begin position="19"/>
        <end position="299"/>
    </location>
</feature>
<comment type="caution">
    <text evidence="2">The sequence shown here is derived from an EMBL/GenBank/DDBJ whole genome shotgun (WGS) entry which is preliminary data.</text>
</comment>
<dbReference type="Proteomes" id="UP000239539">
    <property type="component" value="Unassembled WGS sequence"/>
</dbReference>
<protein>
    <recommendedName>
        <fullName evidence="4">PEP-CTERM sorting domain-containing protein</fullName>
    </recommendedName>
</protein>
<name>A0ABX5CMW4_9ALTE</name>
<dbReference type="EMBL" id="PVNO01000025">
    <property type="protein sequence ID" value="PRO68904.1"/>
    <property type="molecule type" value="Genomic_DNA"/>
</dbReference>
<feature type="signal peptide" evidence="1">
    <location>
        <begin position="1"/>
        <end position="18"/>
    </location>
</feature>
<reference evidence="3" key="1">
    <citation type="journal article" date="2020" name="Int. J. Syst. Evol. Microbiol.">
        <title>Alteromonas alba sp. nov., a marine bacterium isolated from the seawater of the West Pacific Ocean.</title>
        <authorList>
            <person name="Sun C."/>
            <person name="Wu Y.-H."/>
            <person name="Xamxidin M."/>
            <person name="Cheng H."/>
            <person name="Xu X.-W."/>
        </authorList>
    </citation>
    <scope>NUCLEOTIDE SEQUENCE [LARGE SCALE GENOMIC DNA]</scope>
    <source>
        <strain evidence="3">9a2</strain>
    </source>
</reference>